<feature type="compositionally biased region" description="Polar residues" evidence="4">
    <location>
        <begin position="1"/>
        <end position="36"/>
    </location>
</feature>
<dbReference type="GO" id="GO:0008270">
    <property type="term" value="F:zinc ion binding"/>
    <property type="evidence" value="ECO:0007669"/>
    <property type="project" value="UniProtKB-KW"/>
</dbReference>
<keyword evidence="6" id="KW-0251">Elongation factor</keyword>
<sequence>RTKITNDGNLPTPATSERTVSTPSPAVSNSAMLPTQTKKRKNHSESWNHFTLVCDIEKKAACHCWGKKIKYDNGTSFVRPHLNKCCDYKRQRL</sequence>
<reference evidence="6 7" key="1">
    <citation type="journal article" date="2014" name="Am. J. Bot.">
        <title>Genome assembly and annotation for red clover (Trifolium pratense; Fabaceae).</title>
        <authorList>
            <person name="Istvanek J."/>
            <person name="Jaros M."/>
            <person name="Krenek A."/>
            <person name="Repkova J."/>
        </authorList>
    </citation>
    <scope>NUCLEOTIDE SEQUENCE [LARGE SCALE GENOMIC DNA]</scope>
    <source>
        <strain evidence="7">cv. Tatra</strain>
        <tissue evidence="6">Young leaves</tissue>
    </source>
</reference>
<gene>
    <name evidence="6" type="ORF">L195_g041722</name>
</gene>
<keyword evidence="6" id="KW-0648">Protein biosynthesis</keyword>
<feature type="domain" description="BED-type" evidence="5">
    <location>
        <begin position="44"/>
        <end position="86"/>
    </location>
</feature>
<evidence type="ECO:0000256" key="3">
    <source>
        <dbReference type="ARBA" id="ARBA00022833"/>
    </source>
</evidence>
<dbReference type="EMBL" id="ASHM01049283">
    <property type="protein sequence ID" value="PNX85652.1"/>
    <property type="molecule type" value="Genomic_DNA"/>
</dbReference>
<dbReference type="AlphaFoldDB" id="A0A2K3M4D3"/>
<protein>
    <submittedName>
        <fullName evidence="6">Elongation factor 1-alpha</fullName>
    </submittedName>
</protein>
<dbReference type="GO" id="GO:0003746">
    <property type="term" value="F:translation elongation factor activity"/>
    <property type="evidence" value="ECO:0007669"/>
    <property type="project" value="UniProtKB-KW"/>
</dbReference>
<evidence type="ECO:0000256" key="1">
    <source>
        <dbReference type="ARBA" id="ARBA00022723"/>
    </source>
</evidence>
<name>A0A2K3M4D3_TRIPR</name>
<accession>A0A2K3M4D3</accession>
<keyword evidence="1" id="KW-0479">Metal-binding</keyword>
<dbReference type="Pfam" id="PF02892">
    <property type="entry name" value="zf-BED"/>
    <property type="match status" value="1"/>
</dbReference>
<dbReference type="Proteomes" id="UP000236291">
    <property type="component" value="Unassembled WGS sequence"/>
</dbReference>
<reference evidence="6 7" key="2">
    <citation type="journal article" date="2017" name="Front. Plant Sci.">
        <title>Gene Classification and Mining of Molecular Markers Useful in Red Clover (Trifolium pratense) Breeding.</title>
        <authorList>
            <person name="Istvanek J."/>
            <person name="Dluhosova J."/>
            <person name="Dluhos P."/>
            <person name="Patkova L."/>
            <person name="Nedelnik J."/>
            <person name="Repkova J."/>
        </authorList>
    </citation>
    <scope>NUCLEOTIDE SEQUENCE [LARGE SCALE GENOMIC DNA]</scope>
    <source>
        <strain evidence="7">cv. Tatra</strain>
        <tissue evidence="6">Young leaves</tissue>
    </source>
</reference>
<feature type="non-terminal residue" evidence="6">
    <location>
        <position position="1"/>
    </location>
</feature>
<evidence type="ECO:0000256" key="4">
    <source>
        <dbReference type="SAM" id="MobiDB-lite"/>
    </source>
</evidence>
<keyword evidence="2" id="KW-0863">Zinc-finger</keyword>
<feature type="region of interest" description="Disordered" evidence="4">
    <location>
        <begin position="1"/>
        <end position="44"/>
    </location>
</feature>
<keyword evidence="3" id="KW-0862">Zinc</keyword>
<evidence type="ECO:0000259" key="5">
    <source>
        <dbReference type="Pfam" id="PF02892"/>
    </source>
</evidence>
<evidence type="ECO:0000313" key="6">
    <source>
        <dbReference type="EMBL" id="PNX85652.1"/>
    </source>
</evidence>
<dbReference type="InterPro" id="IPR003656">
    <property type="entry name" value="Znf_BED"/>
</dbReference>
<proteinExistence type="predicted"/>
<evidence type="ECO:0000313" key="7">
    <source>
        <dbReference type="Proteomes" id="UP000236291"/>
    </source>
</evidence>
<evidence type="ECO:0000256" key="2">
    <source>
        <dbReference type="ARBA" id="ARBA00022771"/>
    </source>
</evidence>
<comment type="caution">
    <text evidence="6">The sequence shown here is derived from an EMBL/GenBank/DDBJ whole genome shotgun (WGS) entry which is preliminary data.</text>
</comment>
<dbReference type="GO" id="GO:0003677">
    <property type="term" value="F:DNA binding"/>
    <property type="evidence" value="ECO:0007669"/>
    <property type="project" value="InterPro"/>
</dbReference>
<organism evidence="6 7">
    <name type="scientific">Trifolium pratense</name>
    <name type="common">Red clover</name>
    <dbReference type="NCBI Taxonomy" id="57577"/>
    <lineage>
        <taxon>Eukaryota</taxon>
        <taxon>Viridiplantae</taxon>
        <taxon>Streptophyta</taxon>
        <taxon>Embryophyta</taxon>
        <taxon>Tracheophyta</taxon>
        <taxon>Spermatophyta</taxon>
        <taxon>Magnoliopsida</taxon>
        <taxon>eudicotyledons</taxon>
        <taxon>Gunneridae</taxon>
        <taxon>Pentapetalae</taxon>
        <taxon>rosids</taxon>
        <taxon>fabids</taxon>
        <taxon>Fabales</taxon>
        <taxon>Fabaceae</taxon>
        <taxon>Papilionoideae</taxon>
        <taxon>50 kb inversion clade</taxon>
        <taxon>NPAAA clade</taxon>
        <taxon>Hologalegina</taxon>
        <taxon>IRL clade</taxon>
        <taxon>Trifolieae</taxon>
        <taxon>Trifolium</taxon>
    </lineage>
</organism>